<name>A0A6J6BRU8_9ZZZZ</name>
<feature type="domain" description="FAD-binding PCMH-type" evidence="6">
    <location>
        <begin position="37"/>
        <end position="216"/>
    </location>
</feature>
<keyword evidence="3" id="KW-0285">Flavoprotein</keyword>
<accession>A0A6J6BRU8</accession>
<dbReference type="FunFam" id="3.30.70.2740:FF:000001">
    <property type="entry name" value="D-lactate dehydrogenase mitochondrial"/>
    <property type="match status" value="1"/>
</dbReference>
<dbReference type="SUPFAM" id="SSF55103">
    <property type="entry name" value="FAD-linked oxidases, C-terminal domain"/>
    <property type="match status" value="1"/>
</dbReference>
<evidence type="ECO:0000259" key="6">
    <source>
        <dbReference type="PROSITE" id="PS51387"/>
    </source>
</evidence>
<dbReference type="AlphaFoldDB" id="A0A6J6BRU8"/>
<keyword evidence="5" id="KW-0560">Oxidoreductase</keyword>
<dbReference type="Gene3D" id="3.30.465.10">
    <property type="match status" value="1"/>
</dbReference>
<organism evidence="7">
    <name type="scientific">freshwater metagenome</name>
    <dbReference type="NCBI Taxonomy" id="449393"/>
    <lineage>
        <taxon>unclassified sequences</taxon>
        <taxon>metagenomes</taxon>
        <taxon>ecological metagenomes</taxon>
    </lineage>
</organism>
<reference evidence="7" key="1">
    <citation type="submission" date="2020-05" db="EMBL/GenBank/DDBJ databases">
        <authorList>
            <person name="Chiriac C."/>
            <person name="Salcher M."/>
            <person name="Ghai R."/>
            <person name="Kavagutti S V."/>
        </authorList>
    </citation>
    <scope>NUCLEOTIDE SEQUENCE</scope>
</reference>
<dbReference type="Pfam" id="PF01565">
    <property type="entry name" value="FAD_binding_4"/>
    <property type="match status" value="1"/>
</dbReference>
<dbReference type="InterPro" id="IPR036318">
    <property type="entry name" value="FAD-bd_PCMH-like_sf"/>
</dbReference>
<dbReference type="PROSITE" id="PS51387">
    <property type="entry name" value="FAD_PCMH"/>
    <property type="match status" value="1"/>
</dbReference>
<dbReference type="InterPro" id="IPR016166">
    <property type="entry name" value="FAD-bd_PCMH"/>
</dbReference>
<dbReference type="SUPFAM" id="SSF56176">
    <property type="entry name" value="FAD-binding/transporter-associated domain-like"/>
    <property type="match status" value="1"/>
</dbReference>
<proteinExistence type="inferred from homology"/>
<evidence type="ECO:0000256" key="3">
    <source>
        <dbReference type="ARBA" id="ARBA00022630"/>
    </source>
</evidence>
<evidence type="ECO:0000256" key="1">
    <source>
        <dbReference type="ARBA" id="ARBA00001974"/>
    </source>
</evidence>
<gene>
    <name evidence="7" type="ORF">UFOPK1493_00320</name>
</gene>
<dbReference type="InterPro" id="IPR004113">
    <property type="entry name" value="FAD-bd_oxidored_4_C"/>
</dbReference>
<dbReference type="PANTHER" id="PTHR42934:SF2">
    <property type="entry name" value="GLYCOLATE OXIDASE SUBUNIT GLCD"/>
    <property type="match status" value="1"/>
</dbReference>
<dbReference type="InterPro" id="IPR016169">
    <property type="entry name" value="FAD-bd_PCMH_sub2"/>
</dbReference>
<dbReference type="EMBL" id="CAEZSR010000006">
    <property type="protein sequence ID" value="CAB4541153.1"/>
    <property type="molecule type" value="Genomic_DNA"/>
</dbReference>
<evidence type="ECO:0000256" key="5">
    <source>
        <dbReference type="ARBA" id="ARBA00023002"/>
    </source>
</evidence>
<comment type="similarity">
    <text evidence="2">Belongs to the FAD-binding oxidoreductase/transferase type 4 family.</text>
</comment>
<protein>
    <submittedName>
        <fullName evidence="7">Unannotated protein</fullName>
    </submittedName>
</protein>
<keyword evidence="4" id="KW-0274">FAD</keyword>
<dbReference type="Pfam" id="PF02913">
    <property type="entry name" value="FAD-oxidase_C"/>
    <property type="match status" value="1"/>
</dbReference>
<dbReference type="Gene3D" id="3.30.70.2740">
    <property type="match status" value="1"/>
</dbReference>
<dbReference type="InterPro" id="IPR051914">
    <property type="entry name" value="FAD-linked_OxidoTrans_Type4"/>
</dbReference>
<dbReference type="InterPro" id="IPR006094">
    <property type="entry name" value="Oxid_FAD_bind_N"/>
</dbReference>
<dbReference type="InterPro" id="IPR016171">
    <property type="entry name" value="Vanillyl_alc_oxidase_C-sub2"/>
</dbReference>
<evidence type="ECO:0000313" key="7">
    <source>
        <dbReference type="EMBL" id="CAB4541153.1"/>
    </source>
</evidence>
<evidence type="ECO:0000256" key="4">
    <source>
        <dbReference type="ARBA" id="ARBA00022827"/>
    </source>
</evidence>
<dbReference type="Gene3D" id="1.10.45.10">
    <property type="entry name" value="Vanillyl-alcohol Oxidase, Chain A, domain 4"/>
    <property type="match status" value="1"/>
</dbReference>
<dbReference type="InterPro" id="IPR016164">
    <property type="entry name" value="FAD-linked_Oxase-like_C"/>
</dbReference>
<dbReference type="PANTHER" id="PTHR42934">
    <property type="entry name" value="GLYCOLATE OXIDASE SUBUNIT GLCD"/>
    <property type="match status" value="1"/>
</dbReference>
<evidence type="ECO:0000256" key="2">
    <source>
        <dbReference type="ARBA" id="ARBA00008000"/>
    </source>
</evidence>
<sequence>MTVSLLAELSARLPADCLQTDPDVIAAYAQDRAMFERAGAAAVLVMPRSTAEVVAAIDAARAAGVPVVTRGAGSGLCGGANAVDGCVMLSLHRMNQVLEIDSANRMARVQPGVLNGDLKRAVAEHGLFYPPDPASYEISSIGGNVATNAGGLCCVRYGVTRDYVIGLEVVLASGEVIRTGRHTLKNTAGLDLTGVFVGSEGVLGVITEVTVKLVPLPPLPSTAVAYFADLPSAGRAILDIFRTGHEPSLMEIVDQASLRQVNDVYRMDLDTSAACLLLVQSNGDRAASAIAEMAETCLAEGATEVHHVSDPAEGDMFVEVRRRVWPAFEHLGKAMLPEDVAVPRQRLAELLAGIVEIGERHRIHLPTIGHAGDGNMHPLLVFDGGDPDEIARAESAFSDIVELSLRLGGTIAAEHGVGTLKRRFLARELDPVHHAWQQRVKATFDPTGMLNPGKAL</sequence>
<dbReference type="GO" id="GO:0016491">
    <property type="term" value="F:oxidoreductase activity"/>
    <property type="evidence" value="ECO:0007669"/>
    <property type="project" value="UniProtKB-KW"/>
</dbReference>
<comment type="cofactor">
    <cofactor evidence="1">
        <name>FAD</name>
        <dbReference type="ChEBI" id="CHEBI:57692"/>
    </cofactor>
</comment>
<dbReference type="GO" id="GO:0071949">
    <property type="term" value="F:FAD binding"/>
    <property type="evidence" value="ECO:0007669"/>
    <property type="project" value="InterPro"/>
</dbReference>